<dbReference type="GO" id="GO:0004180">
    <property type="term" value="F:carboxypeptidase activity"/>
    <property type="evidence" value="ECO:0007669"/>
    <property type="project" value="UniProtKB-KW"/>
</dbReference>
<dbReference type="SUPFAM" id="SSF52317">
    <property type="entry name" value="Class I glutamine amidotransferase-like"/>
    <property type="match status" value="1"/>
</dbReference>
<dbReference type="PANTHER" id="PTHR30237">
    <property type="entry name" value="MURAMOYLTETRAPEPTIDE CARBOXYPEPTIDASE"/>
    <property type="match status" value="1"/>
</dbReference>
<sequence length="358" mass="40661">MTIMPQPHSFTYPPKLRPGNKVAILSPSLGLPEVFPAVFEQGLQRLREFFQLEPVEYPTTRQLHSPPQDRARDLHAAFVDPEIKAIIASIGGDDQIKVLKYLDPELIKAHPKVFLGYSDNTNLHNFLWNLGLVSYHGGTIMVEFGRCGEMHPTTLESLKYALFERGAYQIRPASVYTDESLDWNNILSLSQHPTMFPAPGWIWHNADKHIEGTLWGGNLEILDWNLRANRYIQPVETYAGTIFYFETSEEMPSATEVYRILMCMGERGLLQQFAAVLIGRPKAWSFAHPHTAAEKATFTREWTEAVIKALSEYHPDVLAVFNLDIGHTDPQFVLPNGGQVRIDGFQKKISVIYEKIDV</sequence>
<dbReference type="RefSeq" id="WP_126578276.1">
    <property type="nucleotide sequence ID" value="NZ_BIFR01000001.1"/>
</dbReference>
<accession>A0A401ZVE3</accession>
<evidence type="ECO:0000313" key="5">
    <source>
        <dbReference type="EMBL" id="GCE10694.1"/>
    </source>
</evidence>
<comment type="caution">
    <text evidence="5">The sequence shown here is derived from an EMBL/GenBank/DDBJ whole genome shotgun (WGS) entry which is preliminary data.</text>
</comment>
<dbReference type="Pfam" id="PF02016">
    <property type="entry name" value="Peptidase_S66"/>
    <property type="match status" value="1"/>
</dbReference>
<protein>
    <submittedName>
        <fullName evidence="5">LD-carboxypeptidase</fullName>
    </submittedName>
</protein>
<dbReference type="Pfam" id="PF17676">
    <property type="entry name" value="Peptidase_S66C"/>
    <property type="match status" value="1"/>
</dbReference>
<dbReference type="AlphaFoldDB" id="A0A401ZVE3"/>
<gene>
    <name evidence="5" type="ORF">KTT_05530</name>
</gene>
<reference evidence="6" key="1">
    <citation type="submission" date="2018-12" db="EMBL/GenBank/DDBJ databases">
        <title>Tengunoibacter tsumagoiensis gen. nov., sp. nov., Dictyobacter kobayashii sp. nov., D. alpinus sp. nov., and D. joshuensis sp. nov. and description of Dictyobacteraceae fam. nov. within the order Ktedonobacterales isolated from Tengu-no-mugimeshi.</title>
        <authorList>
            <person name="Wang C.M."/>
            <person name="Zheng Y."/>
            <person name="Sakai Y."/>
            <person name="Toyoda A."/>
            <person name="Minakuchi Y."/>
            <person name="Abe K."/>
            <person name="Yokota A."/>
            <person name="Yabe S."/>
        </authorList>
    </citation>
    <scope>NUCLEOTIDE SEQUENCE [LARGE SCALE GENOMIC DNA]</scope>
    <source>
        <strain evidence="6">Uno3</strain>
    </source>
</reference>
<evidence type="ECO:0000256" key="1">
    <source>
        <dbReference type="ARBA" id="ARBA00010233"/>
    </source>
</evidence>
<dbReference type="Gene3D" id="3.40.50.10740">
    <property type="entry name" value="Class I glutamine amidotransferase-like"/>
    <property type="match status" value="1"/>
</dbReference>
<dbReference type="InterPro" id="IPR003507">
    <property type="entry name" value="S66_fam"/>
</dbReference>
<dbReference type="CDD" id="cd07062">
    <property type="entry name" value="Peptidase_S66_mccF_like"/>
    <property type="match status" value="1"/>
</dbReference>
<keyword evidence="5" id="KW-0645">Protease</keyword>
<feature type="domain" description="LD-carboxypeptidase N-terminal" evidence="3">
    <location>
        <begin position="22"/>
        <end position="137"/>
    </location>
</feature>
<keyword evidence="5" id="KW-0121">Carboxypeptidase</keyword>
<dbReference type="EMBL" id="BIFR01000001">
    <property type="protein sequence ID" value="GCE10694.1"/>
    <property type="molecule type" value="Genomic_DNA"/>
</dbReference>
<dbReference type="InterPro" id="IPR027478">
    <property type="entry name" value="LdcA_N"/>
</dbReference>
<evidence type="ECO:0000259" key="4">
    <source>
        <dbReference type="Pfam" id="PF17676"/>
    </source>
</evidence>
<dbReference type="PANTHER" id="PTHR30237:SF4">
    <property type="entry name" value="LD-CARBOXYPEPTIDASE C-TERMINAL DOMAIN-CONTAINING PROTEIN"/>
    <property type="match status" value="1"/>
</dbReference>
<evidence type="ECO:0000256" key="2">
    <source>
        <dbReference type="ARBA" id="ARBA00022801"/>
    </source>
</evidence>
<proteinExistence type="inferred from homology"/>
<evidence type="ECO:0000313" key="6">
    <source>
        <dbReference type="Proteomes" id="UP000287352"/>
    </source>
</evidence>
<feature type="domain" description="LD-carboxypeptidase C-terminal" evidence="4">
    <location>
        <begin position="211"/>
        <end position="342"/>
    </location>
</feature>
<keyword evidence="6" id="KW-1185">Reference proteome</keyword>
<comment type="similarity">
    <text evidence="1">Belongs to the peptidase S66 family.</text>
</comment>
<organism evidence="5 6">
    <name type="scientific">Tengunoibacter tsumagoiensis</name>
    <dbReference type="NCBI Taxonomy" id="2014871"/>
    <lineage>
        <taxon>Bacteria</taxon>
        <taxon>Bacillati</taxon>
        <taxon>Chloroflexota</taxon>
        <taxon>Ktedonobacteria</taxon>
        <taxon>Ktedonobacterales</taxon>
        <taxon>Dictyobacteraceae</taxon>
        <taxon>Tengunoibacter</taxon>
    </lineage>
</organism>
<dbReference type="Gene3D" id="3.50.30.60">
    <property type="entry name" value="LD-carboxypeptidase A C-terminal domain-like"/>
    <property type="match status" value="1"/>
</dbReference>
<dbReference type="Proteomes" id="UP000287352">
    <property type="component" value="Unassembled WGS sequence"/>
</dbReference>
<dbReference type="OrthoDB" id="9807329at2"/>
<dbReference type="InterPro" id="IPR027461">
    <property type="entry name" value="Carboxypeptidase_A_C_sf"/>
</dbReference>
<dbReference type="SUPFAM" id="SSF141986">
    <property type="entry name" value="LD-carboxypeptidase A C-terminal domain-like"/>
    <property type="match status" value="1"/>
</dbReference>
<name>A0A401ZVE3_9CHLR</name>
<dbReference type="InterPro" id="IPR040449">
    <property type="entry name" value="Peptidase_S66_N"/>
</dbReference>
<keyword evidence="2" id="KW-0378">Hydrolase</keyword>
<dbReference type="InterPro" id="IPR029062">
    <property type="entry name" value="Class_I_gatase-like"/>
</dbReference>
<dbReference type="InterPro" id="IPR040921">
    <property type="entry name" value="Peptidase_S66C"/>
</dbReference>
<evidence type="ECO:0000259" key="3">
    <source>
        <dbReference type="Pfam" id="PF02016"/>
    </source>
</evidence>